<feature type="compositionally biased region" description="Polar residues" evidence="7">
    <location>
        <begin position="27"/>
        <end position="42"/>
    </location>
</feature>
<reference evidence="10" key="1">
    <citation type="submission" date="2025-08" db="UniProtKB">
        <authorList>
            <consortium name="RefSeq"/>
        </authorList>
    </citation>
    <scope>IDENTIFICATION</scope>
    <source>
        <tissue evidence="10">Muscle</tissue>
    </source>
</reference>
<dbReference type="Proteomes" id="UP000694941">
    <property type="component" value="Unplaced"/>
</dbReference>
<keyword evidence="2 5" id="KW-0238">DNA-binding</keyword>
<proteinExistence type="predicted"/>
<dbReference type="GeneID" id="106474563"/>
<evidence type="ECO:0000259" key="8">
    <source>
        <dbReference type="PROSITE" id="PS50071"/>
    </source>
</evidence>
<evidence type="ECO:0000256" key="2">
    <source>
        <dbReference type="ARBA" id="ARBA00023125"/>
    </source>
</evidence>
<dbReference type="SUPFAM" id="SSF46689">
    <property type="entry name" value="Homeodomain-like"/>
    <property type="match status" value="1"/>
</dbReference>
<dbReference type="RefSeq" id="XP_022258590.1">
    <property type="nucleotide sequence ID" value="XM_022402882.1"/>
</dbReference>
<keyword evidence="9" id="KW-1185">Reference proteome</keyword>
<name>A0ABM1TRT4_LIMPO</name>
<evidence type="ECO:0000256" key="7">
    <source>
        <dbReference type="SAM" id="MobiDB-lite"/>
    </source>
</evidence>
<evidence type="ECO:0000256" key="3">
    <source>
        <dbReference type="ARBA" id="ARBA00023155"/>
    </source>
</evidence>
<dbReference type="InterPro" id="IPR001356">
    <property type="entry name" value="HD"/>
</dbReference>
<feature type="region of interest" description="Disordered" evidence="7">
    <location>
        <begin position="169"/>
        <end position="225"/>
    </location>
</feature>
<evidence type="ECO:0000256" key="6">
    <source>
        <dbReference type="RuleBase" id="RU000682"/>
    </source>
</evidence>
<accession>A0ABM1TRT4</accession>
<feature type="compositionally biased region" description="Polar residues" evidence="7">
    <location>
        <begin position="137"/>
        <end position="147"/>
    </location>
</feature>
<feature type="compositionally biased region" description="Polar residues" evidence="7">
    <location>
        <begin position="200"/>
        <end position="225"/>
    </location>
</feature>
<feature type="compositionally biased region" description="Basic residues" evidence="7">
    <location>
        <begin position="127"/>
        <end position="136"/>
    </location>
</feature>
<keyword evidence="3 5" id="KW-0371">Homeobox</keyword>
<dbReference type="SMART" id="SM00389">
    <property type="entry name" value="HOX"/>
    <property type="match status" value="1"/>
</dbReference>
<evidence type="ECO:0000256" key="1">
    <source>
        <dbReference type="ARBA" id="ARBA00004123"/>
    </source>
</evidence>
<dbReference type="PRINTS" id="PR00024">
    <property type="entry name" value="HOMEOBOX"/>
</dbReference>
<protein>
    <submittedName>
        <fullName evidence="10">Homeobox protein HMX3-like</fullName>
    </submittedName>
</protein>
<dbReference type="PROSITE" id="PS00027">
    <property type="entry name" value="HOMEOBOX_1"/>
    <property type="match status" value="1"/>
</dbReference>
<dbReference type="InterPro" id="IPR020479">
    <property type="entry name" value="HD_metazoa"/>
</dbReference>
<sequence length="225" mass="24895">KGGKKSVKNKISKRKKPEITNGHTEDSTANDSTNSNGSQANDRAQRKKARTTFTGRQIFELEKQFEIKKYLSSSERATMAKLLNVTEQQVKIWFQNRRTKWKKLDGVTNAQAAELRVSCEKPESGSGKKKQPKKTHTTAVSKTSASDSHTEELLTEAVDSAVSTYKECSNFTESAVPKTSSPQSSDHEDTNIPSSEEVLRTNNGTTLEGENRDPSSTATYASCRD</sequence>
<dbReference type="CDD" id="cd00086">
    <property type="entry name" value="homeodomain"/>
    <property type="match status" value="1"/>
</dbReference>
<dbReference type="PANTHER" id="PTHR24340:SF70">
    <property type="entry name" value="NK7.1, ISOFORM A"/>
    <property type="match status" value="1"/>
</dbReference>
<dbReference type="InterPro" id="IPR017970">
    <property type="entry name" value="Homeobox_CS"/>
</dbReference>
<feature type="compositionally biased region" description="Polar residues" evidence="7">
    <location>
        <begin position="169"/>
        <end position="184"/>
    </location>
</feature>
<feature type="non-terminal residue" evidence="10">
    <location>
        <position position="1"/>
    </location>
</feature>
<dbReference type="Pfam" id="PF00046">
    <property type="entry name" value="Homeodomain"/>
    <property type="match status" value="1"/>
</dbReference>
<gene>
    <name evidence="10" type="primary">LOC106474563</name>
</gene>
<feature type="region of interest" description="Disordered" evidence="7">
    <location>
        <begin position="1"/>
        <end position="52"/>
    </location>
</feature>
<evidence type="ECO:0000256" key="5">
    <source>
        <dbReference type="PROSITE-ProRule" id="PRU00108"/>
    </source>
</evidence>
<comment type="subcellular location">
    <subcellularLocation>
        <location evidence="1 5 6">Nucleus</location>
    </subcellularLocation>
</comment>
<dbReference type="InterPro" id="IPR050394">
    <property type="entry name" value="Homeobox_NK-like"/>
</dbReference>
<dbReference type="InterPro" id="IPR009057">
    <property type="entry name" value="Homeodomain-like_sf"/>
</dbReference>
<evidence type="ECO:0000256" key="4">
    <source>
        <dbReference type="ARBA" id="ARBA00023242"/>
    </source>
</evidence>
<organism evidence="9 10">
    <name type="scientific">Limulus polyphemus</name>
    <name type="common">Atlantic horseshoe crab</name>
    <dbReference type="NCBI Taxonomy" id="6850"/>
    <lineage>
        <taxon>Eukaryota</taxon>
        <taxon>Metazoa</taxon>
        <taxon>Ecdysozoa</taxon>
        <taxon>Arthropoda</taxon>
        <taxon>Chelicerata</taxon>
        <taxon>Merostomata</taxon>
        <taxon>Xiphosura</taxon>
        <taxon>Limulidae</taxon>
        <taxon>Limulus</taxon>
    </lineage>
</organism>
<feature type="region of interest" description="Disordered" evidence="7">
    <location>
        <begin position="118"/>
        <end position="155"/>
    </location>
</feature>
<feature type="compositionally biased region" description="Basic residues" evidence="7">
    <location>
        <begin position="1"/>
        <end position="16"/>
    </location>
</feature>
<dbReference type="PROSITE" id="PS50071">
    <property type="entry name" value="HOMEOBOX_2"/>
    <property type="match status" value="1"/>
</dbReference>
<dbReference type="Gene3D" id="1.10.10.60">
    <property type="entry name" value="Homeodomain-like"/>
    <property type="match status" value="1"/>
</dbReference>
<dbReference type="PANTHER" id="PTHR24340">
    <property type="entry name" value="HOMEOBOX PROTEIN NKX"/>
    <property type="match status" value="1"/>
</dbReference>
<evidence type="ECO:0000313" key="9">
    <source>
        <dbReference type="Proteomes" id="UP000694941"/>
    </source>
</evidence>
<keyword evidence="4 5" id="KW-0539">Nucleus</keyword>
<evidence type="ECO:0000313" key="10">
    <source>
        <dbReference type="RefSeq" id="XP_022258590.1"/>
    </source>
</evidence>
<feature type="DNA-binding region" description="Homeobox" evidence="5">
    <location>
        <begin position="46"/>
        <end position="105"/>
    </location>
</feature>
<feature type="domain" description="Homeobox" evidence="8">
    <location>
        <begin position="44"/>
        <end position="104"/>
    </location>
</feature>